<dbReference type="HOGENOM" id="CLU_1296490_0_0_1"/>
<dbReference type="RefSeq" id="XP_005777395.1">
    <property type="nucleotide sequence ID" value="XM_005777338.1"/>
</dbReference>
<dbReference type="GeneID" id="17270512"/>
<dbReference type="AlphaFoldDB" id="A0A0D3JN81"/>
<evidence type="ECO:0000256" key="1">
    <source>
        <dbReference type="SAM" id="MobiDB-lite"/>
    </source>
</evidence>
<accession>A0A0D3JN81</accession>
<reference evidence="3" key="1">
    <citation type="journal article" date="2013" name="Nature">
        <title>Pan genome of the phytoplankton Emiliania underpins its global distribution.</title>
        <authorList>
            <person name="Read B.A."/>
            <person name="Kegel J."/>
            <person name="Klute M.J."/>
            <person name="Kuo A."/>
            <person name="Lefebvre S.C."/>
            <person name="Maumus F."/>
            <person name="Mayer C."/>
            <person name="Miller J."/>
            <person name="Monier A."/>
            <person name="Salamov A."/>
            <person name="Young J."/>
            <person name="Aguilar M."/>
            <person name="Claverie J.M."/>
            <person name="Frickenhaus S."/>
            <person name="Gonzalez K."/>
            <person name="Herman E.K."/>
            <person name="Lin Y.C."/>
            <person name="Napier J."/>
            <person name="Ogata H."/>
            <person name="Sarno A.F."/>
            <person name="Shmutz J."/>
            <person name="Schroeder D."/>
            <person name="de Vargas C."/>
            <person name="Verret F."/>
            <person name="von Dassow P."/>
            <person name="Valentin K."/>
            <person name="Van de Peer Y."/>
            <person name="Wheeler G."/>
            <person name="Dacks J.B."/>
            <person name="Delwiche C.F."/>
            <person name="Dyhrman S.T."/>
            <person name="Glockner G."/>
            <person name="John U."/>
            <person name="Richards T."/>
            <person name="Worden A.Z."/>
            <person name="Zhang X."/>
            <person name="Grigoriev I.V."/>
            <person name="Allen A.E."/>
            <person name="Bidle K."/>
            <person name="Borodovsky M."/>
            <person name="Bowler C."/>
            <person name="Brownlee C."/>
            <person name="Cock J.M."/>
            <person name="Elias M."/>
            <person name="Gladyshev V.N."/>
            <person name="Groth M."/>
            <person name="Guda C."/>
            <person name="Hadaegh A."/>
            <person name="Iglesias-Rodriguez M.D."/>
            <person name="Jenkins J."/>
            <person name="Jones B.M."/>
            <person name="Lawson T."/>
            <person name="Leese F."/>
            <person name="Lindquist E."/>
            <person name="Lobanov A."/>
            <person name="Lomsadze A."/>
            <person name="Malik S.B."/>
            <person name="Marsh M.E."/>
            <person name="Mackinder L."/>
            <person name="Mock T."/>
            <person name="Mueller-Roeber B."/>
            <person name="Pagarete A."/>
            <person name="Parker M."/>
            <person name="Probert I."/>
            <person name="Quesneville H."/>
            <person name="Raines C."/>
            <person name="Rensing S.A."/>
            <person name="Riano-Pachon D.M."/>
            <person name="Richier S."/>
            <person name="Rokitta S."/>
            <person name="Shiraiwa Y."/>
            <person name="Soanes D.M."/>
            <person name="van der Giezen M."/>
            <person name="Wahlund T.M."/>
            <person name="Williams B."/>
            <person name="Wilson W."/>
            <person name="Wolfe G."/>
            <person name="Wurch L.L."/>
        </authorList>
    </citation>
    <scope>NUCLEOTIDE SEQUENCE</scope>
</reference>
<feature type="region of interest" description="Disordered" evidence="1">
    <location>
        <begin position="187"/>
        <end position="213"/>
    </location>
</feature>
<proteinExistence type="predicted"/>
<evidence type="ECO:0000313" key="2">
    <source>
        <dbReference type="EnsemblProtists" id="EOD24966"/>
    </source>
</evidence>
<organism evidence="2 3">
    <name type="scientific">Emiliania huxleyi (strain CCMP1516)</name>
    <dbReference type="NCBI Taxonomy" id="280463"/>
    <lineage>
        <taxon>Eukaryota</taxon>
        <taxon>Haptista</taxon>
        <taxon>Haptophyta</taxon>
        <taxon>Prymnesiophyceae</taxon>
        <taxon>Isochrysidales</taxon>
        <taxon>Noelaerhabdaceae</taxon>
        <taxon>Emiliania</taxon>
    </lineage>
</organism>
<dbReference type="PaxDb" id="2903-EOD24966"/>
<dbReference type="EnsemblProtists" id="EOD24966">
    <property type="protein sequence ID" value="EOD24966"/>
    <property type="gene ID" value="EMIHUDRAFT_367496"/>
</dbReference>
<dbReference type="KEGG" id="ehx:EMIHUDRAFT_367496"/>
<reference evidence="2" key="2">
    <citation type="submission" date="2024-10" db="UniProtKB">
        <authorList>
            <consortium name="EnsemblProtists"/>
        </authorList>
    </citation>
    <scope>IDENTIFICATION</scope>
</reference>
<name>A0A0D3JN81_EMIH1</name>
<keyword evidence="3" id="KW-1185">Reference proteome</keyword>
<protein>
    <submittedName>
        <fullName evidence="2">Uncharacterized protein</fullName>
    </submittedName>
</protein>
<evidence type="ECO:0000313" key="3">
    <source>
        <dbReference type="Proteomes" id="UP000013827"/>
    </source>
</evidence>
<dbReference type="Proteomes" id="UP000013827">
    <property type="component" value="Unassembled WGS sequence"/>
</dbReference>
<sequence length="213" mass="21712">MVWSVEVGPLSVGSSGLAVKPKMDFGVRVGNFKANAGIGDVREALSIEFGAEVEQCFSATGKSLDEFLRNLRATDGLADSLLNPVVERSNAIVAEVVRLVGVSVRTGHIEGVLGVKSGVGMRAAVAGGWEDPEGYRMVGAGGEVAAGLSLGLSIFAGRRGTDEVKVLLDASNFGVEFEVRVRDETQAGEGEAAGGGHSSAAEGTGVAAGIPPE</sequence>